<dbReference type="PANTHER" id="PTHR45677:SF8">
    <property type="entry name" value="CYSTEINE SULFINIC ACID DECARBOXYLASE"/>
    <property type="match status" value="1"/>
</dbReference>
<keyword evidence="8" id="KW-0808">Transferase</keyword>
<proteinExistence type="inferred from homology"/>
<dbReference type="EMBL" id="WACR01000003">
    <property type="protein sequence ID" value="KAB1065297.1"/>
    <property type="molecule type" value="Genomic_DNA"/>
</dbReference>
<dbReference type="SUPFAM" id="SSF53383">
    <property type="entry name" value="PLP-dependent transferases"/>
    <property type="match status" value="1"/>
</dbReference>
<comment type="caution">
    <text evidence="8">The sequence shown here is derived from an EMBL/GenBank/DDBJ whole genome shotgun (WGS) entry which is preliminary data.</text>
</comment>
<dbReference type="PANTHER" id="PTHR45677">
    <property type="entry name" value="GLUTAMATE DECARBOXYLASE-RELATED"/>
    <property type="match status" value="1"/>
</dbReference>
<dbReference type="Gene3D" id="3.90.1150.170">
    <property type="match status" value="1"/>
</dbReference>
<dbReference type="PROSITE" id="PS00392">
    <property type="entry name" value="DDC_GAD_HDC_YDC"/>
    <property type="match status" value="1"/>
</dbReference>
<dbReference type="GO" id="GO:0030170">
    <property type="term" value="F:pyridoxal phosphate binding"/>
    <property type="evidence" value="ECO:0007669"/>
    <property type="project" value="InterPro"/>
</dbReference>
<dbReference type="Gene3D" id="3.40.640.10">
    <property type="entry name" value="Type I PLP-dependent aspartate aminotransferase-like (Major domain)"/>
    <property type="match status" value="1"/>
</dbReference>
<dbReference type="Proteomes" id="UP000435357">
    <property type="component" value="Unassembled WGS sequence"/>
</dbReference>
<dbReference type="GO" id="GO:0005737">
    <property type="term" value="C:cytoplasm"/>
    <property type="evidence" value="ECO:0007669"/>
    <property type="project" value="TreeGrafter"/>
</dbReference>
<reference evidence="8 9" key="1">
    <citation type="submission" date="2019-09" db="EMBL/GenBank/DDBJ databases">
        <title>Genomes of Cryomorphaceae.</title>
        <authorList>
            <person name="Bowman J.P."/>
        </authorList>
    </citation>
    <scope>NUCLEOTIDE SEQUENCE [LARGE SCALE GENOMIC DNA]</scope>
    <source>
        <strain evidence="8 9">KCTC 52047</strain>
    </source>
</reference>
<name>A0A6N6M6Q0_9FLAO</name>
<feature type="modified residue" description="N6-(pyridoxal phosphate)lysine" evidence="6">
    <location>
        <position position="285"/>
    </location>
</feature>
<gene>
    <name evidence="8" type="ORF">F3059_04480</name>
</gene>
<dbReference type="InterPro" id="IPR015424">
    <property type="entry name" value="PyrdxlP-dep_Trfase"/>
</dbReference>
<evidence type="ECO:0000313" key="8">
    <source>
        <dbReference type="EMBL" id="KAB1065297.1"/>
    </source>
</evidence>
<dbReference type="InterPro" id="IPR021115">
    <property type="entry name" value="Pyridoxal-P_BS"/>
</dbReference>
<keyword evidence="3" id="KW-0210">Decarboxylase</keyword>
<dbReference type="GO" id="GO:0008483">
    <property type="term" value="F:transaminase activity"/>
    <property type="evidence" value="ECO:0007669"/>
    <property type="project" value="UniProtKB-KW"/>
</dbReference>
<dbReference type="InterPro" id="IPR002129">
    <property type="entry name" value="PyrdxlP-dep_de-COase"/>
</dbReference>
<dbReference type="GO" id="GO:0016831">
    <property type="term" value="F:carboxy-lyase activity"/>
    <property type="evidence" value="ECO:0007669"/>
    <property type="project" value="UniProtKB-KW"/>
</dbReference>
<evidence type="ECO:0000256" key="5">
    <source>
        <dbReference type="ARBA" id="ARBA00023239"/>
    </source>
</evidence>
<keyword evidence="4 6" id="KW-0663">Pyridoxal phosphate</keyword>
<dbReference type="AlphaFoldDB" id="A0A6N6M6Q0"/>
<comment type="cofactor">
    <cofactor evidence="1 6 7">
        <name>pyridoxal 5'-phosphate</name>
        <dbReference type="ChEBI" id="CHEBI:597326"/>
    </cofactor>
</comment>
<keyword evidence="5 7" id="KW-0456">Lyase</keyword>
<dbReference type="Pfam" id="PF00282">
    <property type="entry name" value="Pyridoxal_deC"/>
    <property type="match status" value="1"/>
</dbReference>
<protein>
    <submittedName>
        <fullName evidence="8">Aminotransferase class V-fold PLP-dependent enzyme</fullName>
    </submittedName>
</protein>
<keyword evidence="9" id="KW-1185">Reference proteome</keyword>
<evidence type="ECO:0000256" key="3">
    <source>
        <dbReference type="ARBA" id="ARBA00022793"/>
    </source>
</evidence>
<dbReference type="OrthoDB" id="9803665at2"/>
<evidence type="ECO:0000256" key="4">
    <source>
        <dbReference type="ARBA" id="ARBA00022898"/>
    </source>
</evidence>
<organism evidence="8 9">
    <name type="scientific">Salibacter halophilus</name>
    <dbReference type="NCBI Taxonomy" id="1803916"/>
    <lineage>
        <taxon>Bacteria</taxon>
        <taxon>Pseudomonadati</taxon>
        <taxon>Bacteroidota</taxon>
        <taxon>Flavobacteriia</taxon>
        <taxon>Flavobacteriales</taxon>
        <taxon>Salibacteraceae</taxon>
        <taxon>Salibacter</taxon>
    </lineage>
</organism>
<evidence type="ECO:0000256" key="1">
    <source>
        <dbReference type="ARBA" id="ARBA00001933"/>
    </source>
</evidence>
<evidence type="ECO:0000256" key="6">
    <source>
        <dbReference type="PIRSR" id="PIRSR602129-50"/>
    </source>
</evidence>
<sequence>MKEDLELFNEITNKLLEKEKEEPVAEPIDPSKLFETLDLELEDQPTDQDKFQNALKEIVLNTPRTATNQFFNQLFGGRKGKAVLGDLLAVMLNNSMYTYKVAGPMVGVEKEIMHKVRDLVGYPKTADGTIAPGGSMTNFMGMLMARDKFNESIKNDGVSQKMTLYTSQESHYSIPKNAAFMGIGRNQVRYVPTDDRGRMDTAKLKDLIEADKADGCHPFMVIATAGTTVLGAFDPIDEINEICEEHNMWSHVDGAYCGSVIFSENYRHLVKGAQNADSFTLNAHKMLAVPLSCSIIVVKDKKYLYDSFSNDADYLYQTDGDDYNLGKISLQCGRRNDALKFWTLWKAVGTSGLGELVDHQFELAQVARDYVRDNSDYKLYSFDESISVCFNYKDIPADVLCSKLYKNAELMVGYGQYEDEQFVRLVTINSSISKQDVLDFFDSLEAFANEHLKSEDEVKAD</sequence>
<dbReference type="GO" id="GO:0019752">
    <property type="term" value="P:carboxylic acid metabolic process"/>
    <property type="evidence" value="ECO:0007669"/>
    <property type="project" value="InterPro"/>
</dbReference>
<accession>A0A6N6M6Q0</accession>
<comment type="similarity">
    <text evidence="2 7">Belongs to the group II decarboxylase family.</text>
</comment>
<evidence type="ECO:0000313" key="9">
    <source>
        <dbReference type="Proteomes" id="UP000435357"/>
    </source>
</evidence>
<keyword evidence="8" id="KW-0032">Aminotransferase</keyword>
<evidence type="ECO:0000256" key="7">
    <source>
        <dbReference type="RuleBase" id="RU000382"/>
    </source>
</evidence>
<dbReference type="InterPro" id="IPR015421">
    <property type="entry name" value="PyrdxlP-dep_Trfase_major"/>
</dbReference>
<evidence type="ECO:0000256" key="2">
    <source>
        <dbReference type="ARBA" id="ARBA00009533"/>
    </source>
</evidence>